<dbReference type="Proteomes" id="UP000001343">
    <property type="component" value="Unassembled WGS sequence"/>
</dbReference>
<accession>A0AA87SZA0</accession>
<comment type="caution">
    <text evidence="1">The sequence shown here is derived from an EMBL/GenBank/DDBJ whole genome shotgun (WGS) entry which is preliminary data.</text>
</comment>
<dbReference type="EMBL" id="AKWM02000037">
    <property type="protein sequence ID" value="EKS00397.1"/>
    <property type="molecule type" value="Genomic_DNA"/>
</dbReference>
<dbReference type="AlphaFoldDB" id="A0AA87SZA0"/>
<reference evidence="1 2" key="1">
    <citation type="journal article" date="2014" name="Int. J. Syst. Evol. Microbiol.">
        <title>Leptospira mayottensis sp. nov., a pathogenic species of the genus Leptospira isolated from humans.</title>
        <authorList>
            <person name="Bourhy P."/>
            <person name="Collet L."/>
            <person name="Brisse S."/>
            <person name="Picardeau M."/>
        </authorList>
    </citation>
    <scope>NUCLEOTIDE SEQUENCE [LARGE SCALE GENOMIC DNA]</scope>
    <source>
        <strain evidence="1 2">200901122</strain>
    </source>
</reference>
<proteinExistence type="predicted"/>
<organism evidence="1 2">
    <name type="scientific">Leptospira mayottensis 200901122</name>
    <dbReference type="NCBI Taxonomy" id="1193010"/>
    <lineage>
        <taxon>Bacteria</taxon>
        <taxon>Pseudomonadati</taxon>
        <taxon>Spirochaetota</taxon>
        <taxon>Spirochaetia</taxon>
        <taxon>Leptospirales</taxon>
        <taxon>Leptospiraceae</taxon>
        <taxon>Leptospira</taxon>
    </lineage>
</organism>
<protein>
    <submittedName>
        <fullName evidence="1">Uncharacterized protein</fullName>
    </submittedName>
</protein>
<sequence length="53" mass="6193">MVISSHSLRNRPTDPEKMEIHVESSIREFVEFKRKYDKGLELGEAFTSIENNP</sequence>
<gene>
    <name evidence="1" type="ORF">LEP1GSC125_2321</name>
</gene>
<evidence type="ECO:0000313" key="2">
    <source>
        <dbReference type="Proteomes" id="UP000001343"/>
    </source>
</evidence>
<name>A0AA87SZA0_9LEPT</name>
<evidence type="ECO:0000313" key="1">
    <source>
        <dbReference type="EMBL" id="EKS00397.1"/>
    </source>
</evidence>